<dbReference type="PANTHER" id="PTHR21010">
    <property type="entry name" value="AGAP001581-PA"/>
    <property type="match status" value="1"/>
</dbReference>
<protein>
    <submittedName>
        <fullName evidence="1">Uncharacterized protein</fullName>
    </submittedName>
</protein>
<evidence type="ECO:0000313" key="1">
    <source>
        <dbReference type="EMBL" id="CAG9807279.1"/>
    </source>
</evidence>
<sequence>MGKFTQSVRRIVQDVKDEGTMSGLSREEVIEINERLILFRVRLEASYETAKQALNALITKYSDSKSQRNIFHRYPMLKVMIKEVIKLETQYWTLVEIPKQEKQETVPAFVMRACSIMEKTQKSEQKTPQKLTEEAAEKKERLERLDPMTTSQIEHENTQMINDLYRLLKKYQGLRNLIRELKAEYSSSKMYPMIPRYQILKGLIKDILHDPSYMDVRYEGSAEEKRTETD</sequence>
<gene>
    <name evidence="1" type="ORF">CHIRRI_LOCUS10128</name>
</gene>
<accession>A0A9N9S0E1</accession>
<proteinExistence type="predicted"/>
<dbReference type="Proteomes" id="UP001153620">
    <property type="component" value="Chromosome 3"/>
</dbReference>
<dbReference type="OrthoDB" id="10052054at2759"/>
<organism evidence="1 2">
    <name type="scientific">Chironomus riparius</name>
    <dbReference type="NCBI Taxonomy" id="315576"/>
    <lineage>
        <taxon>Eukaryota</taxon>
        <taxon>Metazoa</taxon>
        <taxon>Ecdysozoa</taxon>
        <taxon>Arthropoda</taxon>
        <taxon>Hexapoda</taxon>
        <taxon>Insecta</taxon>
        <taxon>Pterygota</taxon>
        <taxon>Neoptera</taxon>
        <taxon>Endopterygota</taxon>
        <taxon>Diptera</taxon>
        <taxon>Nematocera</taxon>
        <taxon>Chironomoidea</taxon>
        <taxon>Chironomidae</taxon>
        <taxon>Chironominae</taxon>
        <taxon>Chironomus</taxon>
    </lineage>
</organism>
<dbReference type="PANTHER" id="PTHR21010:SF3">
    <property type="entry name" value="DAXX"/>
    <property type="match status" value="1"/>
</dbReference>
<name>A0A9N9S0E1_9DIPT</name>
<evidence type="ECO:0000313" key="2">
    <source>
        <dbReference type="Proteomes" id="UP001153620"/>
    </source>
</evidence>
<keyword evidence="2" id="KW-1185">Reference proteome</keyword>
<dbReference type="AlphaFoldDB" id="A0A9N9S0E1"/>
<reference evidence="1" key="1">
    <citation type="submission" date="2022-01" db="EMBL/GenBank/DDBJ databases">
        <authorList>
            <person name="King R."/>
        </authorList>
    </citation>
    <scope>NUCLEOTIDE SEQUENCE</scope>
</reference>
<dbReference type="EMBL" id="OU895879">
    <property type="protein sequence ID" value="CAG9807279.1"/>
    <property type="molecule type" value="Genomic_DNA"/>
</dbReference>
<reference evidence="1" key="2">
    <citation type="submission" date="2022-10" db="EMBL/GenBank/DDBJ databases">
        <authorList>
            <consortium name="ENA_rothamsted_submissions"/>
            <consortium name="culmorum"/>
            <person name="King R."/>
        </authorList>
    </citation>
    <scope>NUCLEOTIDE SEQUENCE</scope>
</reference>